<dbReference type="HAMAP" id="MF_02227">
    <property type="entry name" value="RPE"/>
    <property type="match status" value="1"/>
</dbReference>
<sequence>MNVIVSPSILSADFGNLEHELRTIDSCDWIHVDVMDGVFVPNISIGFPVIKSVARYTDKPLDVHLMIVDPDRYIERCRECGSHLVTVHYEACRHLHRTVMAIKDAGMKAGVSLNPHTPVGALEEILPYLDLVLLMSVNPGYGGQAFIETSVQKVARLRRLVEETGAKALIEVDGGVNVETGRRLVEAGADALVAGNYVFSSSDRAAAIASLKQLG</sequence>
<dbReference type="PANTHER" id="PTHR11749">
    <property type="entry name" value="RIBULOSE-5-PHOSPHATE-3-EPIMERASE"/>
    <property type="match status" value="1"/>
</dbReference>
<feature type="active site" description="Proton donor" evidence="10 12">
    <location>
        <position position="173"/>
    </location>
</feature>
<evidence type="ECO:0000256" key="13">
    <source>
        <dbReference type="PIRSR" id="PIRSR001461-2"/>
    </source>
</evidence>
<dbReference type="InterPro" id="IPR011060">
    <property type="entry name" value="RibuloseP-bd_barrel"/>
</dbReference>
<evidence type="ECO:0000256" key="11">
    <source>
        <dbReference type="PIRNR" id="PIRNR001461"/>
    </source>
</evidence>
<feature type="active site" description="Proton acceptor" evidence="10 12">
    <location>
        <position position="33"/>
    </location>
</feature>
<evidence type="ECO:0000256" key="1">
    <source>
        <dbReference type="ARBA" id="ARBA00001782"/>
    </source>
</evidence>
<dbReference type="GO" id="GO:0046872">
    <property type="term" value="F:metal ion binding"/>
    <property type="evidence" value="ECO:0007669"/>
    <property type="project" value="UniProtKB-UniRule"/>
</dbReference>
<comment type="cofactor">
    <cofactor evidence="10 13">
        <name>a divalent metal cation</name>
        <dbReference type="ChEBI" id="CHEBI:60240"/>
    </cofactor>
    <text evidence="10 13">Binds 1 divalent metal cation per subunit.</text>
</comment>
<comment type="caution">
    <text evidence="10">Lacks conserved residue(s) required for the propagation of feature annotation.</text>
</comment>
<keyword evidence="8 10" id="KW-0479">Metal-binding</keyword>
<keyword evidence="13" id="KW-0862">Zinc</keyword>
<comment type="pathway">
    <text evidence="10">Carbohydrate degradation.</text>
</comment>
<feature type="binding site" evidence="10">
    <location>
        <begin position="173"/>
        <end position="175"/>
    </location>
    <ligand>
        <name>substrate</name>
    </ligand>
</feature>
<dbReference type="PIRSF" id="PIRSF001461">
    <property type="entry name" value="RPE"/>
    <property type="match status" value="1"/>
</dbReference>
<evidence type="ECO:0000256" key="4">
    <source>
        <dbReference type="ARBA" id="ARBA00001947"/>
    </source>
</evidence>
<reference evidence="15" key="1">
    <citation type="journal article" date="2021" name="PeerJ">
        <title>Extensive microbial diversity within the chicken gut microbiome revealed by metagenomics and culture.</title>
        <authorList>
            <person name="Gilroy R."/>
            <person name="Ravi A."/>
            <person name="Getino M."/>
            <person name="Pursley I."/>
            <person name="Horton D.L."/>
            <person name="Alikhan N.F."/>
            <person name="Baker D."/>
            <person name="Gharbi K."/>
            <person name="Hall N."/>
            <person name="Watson M."/>
            <person name="Adriaenssens E.M."/>
            <person name="Foster-Nyarko E."/>
            <person name="Jarju S."/>
            <person name="Secka A."/>
            <person name="Antonio M."/>
            <person name="Oren A."/>
            <person name="Chaudhuri R.R."/>
            <person name="La Ragione R."/>
            <person name="Hildebrand F."/>
            <person name="Pallen M.J."/>
        </authorList>
    </citation>
    <scope>NUCLEOTIDE SEQUENCE</scope>
    <source>
        <strain evidence="15">ChiHjej12B11-16260</strain>
    </source>
</reference>
<comment type="function">
    <text evidence="10">Catalyzes the reversible epimerization of D-ribulose 5-phosphate to D-xylulose 5-phosphate.</text>
</comment>
<keyword evidence="13" id="KW-0464">Manganese</keyword>
<dbReference type="Proteomes" id="UP000824246">
    <property type="component" value="Unassembled WGS sequence"/>
</dbReference>
<reference evidence="15" key="2">
    <citation type="submission" date="2021-04" db="EMBL/GenBank/DDBJ databases">
        <authorList>
            <person name="Gilroy R."/>
        </authorList>
    </citation>
    <scope>NUCLEOTIDE SEQUENCE</scope>
    <source>
        <strain evidence="15">ChiHjej12B11-16260</strain>
    </source>
</reference>
<evidence type="ECO:0000256" key="7">
    <source>
        <dbReference type="ARBA" id="ARBA00013188"/>
    </source>
</evidence>
<gene>
    <name evidence="10" type="primary">rpe</name>
    <name evidence="15" type="ORF">H9982_00225</name>
</gene>
<protein>
    <recommendedName>
        <fullName evidence="7 10">Ribulose-phosphate 3-epimerase</fullName>
        <ecNumber evidence="7 10">5.1.3.1</ecNumber>
    </recommendedName>
</protein>
<comment type="cofactor">
    <cofactor evidence="2">
        <name>Mn(2+)</name>
        <dbReference type="ChEBI" id="CHEBI:29035"/>
    </cofactor>
</comment>
<organism evidence="15 16">
    <name type="scientific">Candidatus Barnesiella excrementipullorum</name>
    <dbReference type="NCBI Taxonomy" id="2838479"/>
    <lineage>
        <taxon>Bacteria</taxon>
        <taxon>Pseudomonadati</taxon>
        <taxon>Bacteroidota</taxon>
        <taxon>Bacteroidia</taxon>
        <taxon>Bacteroidales</taxon>
        <taxon>Barnesiellaceae</taxon>
        <taxon>Barnesiella</taxon>
    </lineage>
</organism>
<evidence type="ECO:0000313" key="16">
    <source>
        <dbReference type="Proteomes" id="UP000824246"/>
    </source>
</evidence>
<comment type="catalytic activity">
    <reaction evidence="1 10 11">
        <text>D-ribulose 5-phosphate = D-xylulose 5-phosphate</text>
        <dbReference type="Rhea" id="RHEA:13677"/>
        <dbReference type="ChEBI" id="CHEBI:57737"/>
        <dbReference type="ChEBI" id="CHEBI:58121"/>
        <dbReference type="EC" id="5.1.3.1"/>
    </reaction>
</comment>
<comment type="caution">
    <text evidence="15">The sequence shown here is derived from an EMBL/GenBank/DDBJ whole genome shotgun (WGS) entry which is preliminary data.</text>
</comment>
<feature type="binding site" evidence="10 14">
    <location>
        <position position="8"/>
    </location>
    <ligand>
        <name>substrate</name>
    </ligand>
</feature>
<comment type="cofactor">
    <cofactor evidence="5">
        <name>Fe(2+)</name>
        <dbReference type="ChEBI" id="CHEBI:29033"/>
    </cofactor>
</comment>
<evidence type="ECO:0000256" key="5">
    <source>
        <dbReference type="ARBA" id="ARBA00001954"/>
    </source>
</evidence>
<name>A0A9D1VQT0_9BACT</name>
<feature type="binding site" evidence="10 13">
    <location>
        <position position="64"/>
    </location>
    <ligand>
        <name>a divalent metal cation</name>
        <dbReference type="ChEBI" id="CHEBI:60240"/>
    </ligand>
</feature>
<dbReference type="AlphaFoldDB" id="A0A9D1VQT0"/>
<dbReference type="GO" id="GO:0019323">
    <property type="term" value="P:pentose catabolic process"/>
    <property type="evidence" value="ECO:0007669"/>
    <property type="project" value="UniProtKB-UniRule"/>
</dbReference>
<evidence type="ECO:0000256" key="6">
    <source>
        <dbReference type="ARBA" id="ARBA00009541"/>
    </source>
</evidence>
<feature type="binding site" evidence="10 14">
    <location>
        <begin position="140"/>
        <end position="143"/>
    </location>
    <ligand>
        <name>substrate</name>
    </ligand>
</feature>
<feature type="binding site" evidence="14">
    <location>
        <position position="175"/>
    </location>
    <ligand>
        <name>substrate</name>
    </ligand>
</feature>
<dbReference type="InterPro" id="IPR013785">
    <property type="entry name" value="Aldolase_TIM"/>
</dbReference>
<feature type="binding site" evidence="10 13">
    <location>
        <position position="33"/>
    </location>
    <ligand>
        <name>a divalent metal cation</name>
        <dbReference type="ChEBI" id="CHEBI:60240"/>
    </ligand>
</feature>
<evidence type="ECO:0000256" key="10">
    <source>
        <dbReference type="HAMAP-Rule" id="MF_02227"/>
    </source>
</evidence>
<dbReference type="PROSITE" id="PS01085">
    <property type="entry name" value="RIBUL_P_3_EPIMER_1"/>
    <property type="match status" value="1"/>
</dbReference>
<dbReference type="NCBIfam" id="TIGR01163">
    <property type="entry name" value="rpe"/>
    <property type="match status" value="1"/>
</dbReference>
<dbReference type="GO" id="GO:0004750">
    <property type="term" value="F:D-ribulose-phosphate 3-epimerase activity"/>
    <property type="evidence" value="ECO:0007669"/>
    <property type="project" value="UniProtKB-UniRule"/>
</dbReference>
<dbReference type="GO" id="GO:0006098">
    <property type="term" value="P:pentose-phosphate shunt"/>
    <property type="evidence" value="ECO:0007669"/>
    <property type="project" value="UniProtKB-UniRule"/>
</dbReference>
<evidence type="ECO:0000256" key="9">
    <source>
        <dbReference type="ARBA" id="ARBA00023235"/>
    </source>
</evidence>
<evidence type="ECO:0000256" key="2">
    <source>
        <dbReference type="ARBA" id="ARBA00001936"/>
    </source>
</evidence>
<comment type="cofactor">
    <cofactor evidence="3">
        <name>Co(2+)</name>
        <dbReference type="ChEBI" id="CHEBI:48828"/>
    </cofactor>
</comment>
<keyword evidence="10 11" id="KW-0119">Carbohydrate metabolism</keyword>
<dbReference type="FunFam" id="3.20.20.70:FF:000004">
    <property type="entry name" value="Ribulose-phosphate 3-epimerase"/>
    <property type="match status" value="1"/>
</dbReference>
<dbReference type="EMBL" id="DXFB01000005">
    <property type="protein sequence ID" value="HIX44627.1"/>
    <property type="molecule type" value="Genomic_DNA"/>
</dbReference>
<dbReference type="InterPro" id="IPR000056">
    <property type="entry name" value="Ribul_P_3_epim-like"/>
</dbReference>
<evidence type="ECO:0000256" key="3">
    <source>
        <dbReference type="ARBA" id="ARBA00001941"/>
    </source>
</evidence>
<dbReference type="NCBIfam" id="NF004076">
    <property type="entry name" value="PRK05581.1-4"/>
    <property type="match status" value="1"/>
</dbReference>
<comment type="similarity">
    <text evidence="6 10 11">Belongs to the ribulose-phosphate 3-epimerase family.</text>
</comment>
<dbReference type="Gene3D" id="3.20.20.70">
    <property type="entry name" value="Aldolase class I"/>
    <property type="match status" value="1"/>
</dbReference>
<evidence type="ECO:0000256" key="8">
    <source>
        <dbReference type="ARBA" id="ARBA00022723"/>
    </source>
</evidence>
<dbReference type="EC" id="5.1.3.1" evidence="7 10"/>
<dbReference type="PROSITE" id="PS01086">
    <property type="entry name" value="RIBUL_P_3_EPIMER_2"/>
    <property type="match status" value="1"/>
</dbReference>
<dbReference type="InterPro" id="IPR026019">
    <property type="entry name" value="Ribul_P_3_epim"/>
</dbReference>
<feature type="binding site" evidence="10 14">
    <location>
        <position position="64"/>
    </location>
    <ligand>
        <name>substrate</name>
    </ligand>
</feature>
<comment type="cofactor">
    <cofactor evidence="4">
        <name>Zn(2+)</name>
        <dbReference type="ChEBI" id="CHEBI:29105"/>
    </cofactor>
</comment>
<feature type="binding site" evidence="10 13">
    <location>
        <position position="31"/>
    </location>
    <ligand>
        <name>a divalent metal cation</name>
        <dbReference type="ChEBI" id="CHEBI:60240"/>
    </ligand>
</feature>
<proteinExistence type="inferred from homology"/>
<feature type="binding site" evidence="10 13">
    <location>
        <position position="173"/>
    </location>
    <ligand>
        <name>a divalent metal cation</name>
        <dbReference type="ChEBI" id="CHEBI:60240"/>
    </ligand>
</feature>
<dbReference type="Pfam" id="PF00834">
    <property type="entry name" value="Ribul_P_3_epim"/>
    <property type="match status" value="1"/>
</dbReference>
<dbReference type="GO" id="GO:0005737">
    <property type="term" value="C:cytoplasm"/>
    <property type="evidence" value="ECO:0007669"/>
    <property type="project" value="UniProtKB-ARBA"/>
</dbReference>
<keyword evidence="9 10" id="KW-0413">Isomerase</keyword>
<accession>A0A9D1VQT0</accession>
<evidence type="ECO:0000256" key="12">
    <source>
        <dbReference type="PIRSR" id="PIRSR001461-1"/>
    </source>
</evidence>
<evidence type="ECO:0000256" key="14">
    <source>
        <dbReference type="PIRSR" id="PIRSR001461-3"/>
    </source>
</evidence>
<dbReference type="SUPFAM" id="SSF51366">
    <property type="entry name" value="Ribulose-phoshate binding barrel"/>
    <property type="match status" value="1"/>
</dbReference>
<dbReference type="CDD" id="cd00429">
    <property type="entry name" value="RPE"/>
    <property type="match status" value="1"/>
</dbReference>
<keyword evidence="13" id="KW-0170">Cobalt</keyword>
<evidence type="ECO:0000313" key="15">
    <source>
        <dbReference type="EMBL" id="HIX44627.1"/>
    </source>
</evidence>